<organism>
    <name type="scientific">Pyricularia oryzae (strain P131)</name>
    <name type="common">Rice blast fungus</name>
    <name type="synonym">Magnaporthe oryzae</name>
    <dbReference type="NCBI Taxonomy" id="1143193"/>
    <lineage>
        <taxon>Eukaryota</taxon>
        <taxon>Fungi</taxon>
        <taxon>Dikarya</taxon>
        <taxon>Ascomycota</taxon>
        <taxon>Pezizomycotina</taxon>
        <taxon>Sordariomycetes</taxon>
        <taxon>Sordariomycetidae</taxon>
        <taxon>Magnaporthales</taxon>
        <taxon>Pyriculariaceae</taxon>
        <taxon>Pyricularia</taxon>
    </lineage>
</organism>
<proteinExistence type="predicted"/>
<dbReference type="GO" id="GO:0003824">
    <property type="term" value="F:catalytic activity"/>
    <property type="evidence" value="ECO:0007669"/>
    <property type="project" value="InterPro"/>
</dbReference>
<keyword evidence="2" id="KW-0853">WD repeat</keyword>
<evidence type="ECO:0000256" key="2">
    <source>
        <dbReference type="PROSITE-ProRule" id="PRU00221"/>
    </source>
</evidence>
<name>L7ISM6_PYRO1</name>
<dbReference type="AlphaFoldDB" id="L7ISM6"/>
<dbReference type="GO" id="GO:0009116">
    <property type="term" value="P:nucleoside metabolic process"/>
    <property type="evidence" value="ECO:0007669"/>
    <property type="project" value="InterPro"/>
</dbReference>
<dbReference type="InterPro" id="IPR053137">
    <property type="entry name" value="NLR-like"/>
</dbReference>
<dbReference type="Pfam" id="PF00400">
    <property type="entry name" value="WD40"/>
    <property type="match status" value="1"/>
</dbReference>
<dbReference type="Pfam" id="PF24883">
    <property type="entry name" value="NPHP3_N"/>
    <property type="match status" value="1"/>
</dbReference>
<dbReference type="PROSITE" id="PS50294">
    <property type="entry name" value="WD_REPEATS_REGION"/>
    <property type="match status" value="1"/>
</dbReference>
<dbReference type="SUPFAM" id="SSF52540">
    <property type="entry name" value="P-loop containing nucleoside triphosphate hydrolases"/>
    <property type="match status" value="1"/>
</dbReference>
<keyword evidence="1" id="KW-0677">Repeat</keyword>
<dbReference type="PROSITE" id="PS50082">
    <property type="entry name" value="WD_REPEATS_2"/>
    <property type="match status" value="1"/>
</dbReference>
<sequence>MAAIATQTCHTIKPRQCGGIATQTPTHFWACNRGTTNIAFVTISKILSSKKKYLTPDELCVANVEDRLLAWTKKYPSSSIDQIREQVERLCQDTPEISAQLAEKLQSATSLETFQREHHFDVLCFQASEPSVLHCNTSPASPQECLLESPYTVPQNGNENNGGDCFSDFAAGNASSLINTPTNTASLMSSPALSDGKFIANSFLLPRSSVHTSLKCAKYTIGWIVAIETEFSASATFFDEEHDNVDTVDSDKNVYLFGSIGTHNVVMASLPKGRIGTNPAASAIGDMARSFPNLRFVVMVGIAGGAPTAHNDIRLGDVVVGVPGSRQGGVRHCDFGVSRQNADFKEYGHLNGPPTKILGAIARLQTKHTRRGHDFEKRIAANLNENFRMKSKYSRPKADVLYEPDCEHPTGKNISLCSITCPPQSILERTERNEDDLIRVHYGVIASGNRKIEDALYRDKYAEEANIQCFEMKAAGILNRFPCLIIRGICDYADTHINKDWQGFAAMAAAAYAYDLLSSIPPKAIEAEKQLVEVIDKLAQNVERAVPKIEKINRDIAFTKLPTAKGATFDDHANEHNPACHPDTRVDLLDDIDKWIQNPDGRHIFWLRGMAGTGKSTISRTVARKVSETKMPIASFFFKKGEGDRGKAARFFTTIVDQLVRHHQLPDLASHVHSAVESNPNIADKTMKEQFEKLFLEPLNKCNGANSQPLFVVVDALDECDREEDVTTLIRLFPKAEEAKSYHLRFFVTSRPEMPIRLGFKDIGDRYKDLALHEVPESDITKDISTFLRFKLDRIRLDFNKTVPGSGLPPDWPPLASFKDLVDMAVPLFIFASTACRFIADSEFGNPWEQLSKIIEYKGKGQRSRLHATYLLILNQLFLERTNLGLVERTKKEQAPEIVEWFRDIVGTIVLLADPLPSASLACVLDRTELDVNSKLRRLHSVLNISDDPLAPVKLLHLSFRDFLVDNENRDGNLFWVDACNLRRPGISRSEISEQIISTALPPDVKYACRYWVHHWNGSKLGIRDDDIVHRFLSKHLLHWLEALGIIGRIRESINMVDELLDLLDPENSGATGGSKVDTCLQTLEGHSKSVNSITFSADGHELASASHDGTVKLWDPATGACTATFKGYTETLSFDATALYLQTDFGAILLTEHPGPTVATLQTNSQCHRVKGIGCSDSWITSNGQNFLYLPPKYRPSHSATAGSVVALGSGSGRVIFCRICRVTLDGFFLE</sequence>
<evidence type="ECO:0000259" key="3">
    <source>
        <dbReference type="Pfam" id="PF24883"/>
    </source>
</evidence>
<feature type="domain" description="Nephrocystin 3-like N-terminal" evidence="3">
    <location>
        <begin position="591"/>
        <end position="751"/>
    </location>
</feature>
<dbReference type="EMBL" id="JH794982">
    <property type="protein sequence ID" value="ELQ58579.1"/>
    <property type="molecule type" value="Genomic_DNA"/>
</dbReference>
<dbReference type="Gene3D" id="3.40.50.1580">
    <property type="entry name" value="Nucleoside phosphorylase domain"/>
    <property type="match status" value="1"/>
</dbReference>
<dbReference type="InterPro" id="IPR036322">
    <property type="entry name" value="WD40_repeat_dom_sf"/>
</dbReference>
<dbReference type="Gene3D" id="3.40.50.300">
    <property type="entry name" value="P-loop containing nucleotide triphosphate hydrolases"/>
    <property type="match status" value="1"/>
</dbReference>
<dbReference type="InterPro" id="IPR035994">
    <property type="entry name" value="Nucleoside_phosphorylase_sf"/>
</dbReference>
<dbReference type="InterPro" id="IPR027417">
    <property type="entry name" value="P-loop_NTPase"/>
</dbReference>
<dbReference type="SMART" id="SM00320">
    <property type="entry name" value="WD40"/>
    <property type="match status" value="1"/>
</dbReference>
<gene>
    <name evidence="4" type="ORF">OOW_P131scaffold01579g15</name>
</gene>
<dbReference type="SUPFAM" id="SSF50978">
    <property type="entry name" value="WD40 repeat-like"/>
    <property type="match status" value="1"/>
</dbReference>
<reference evidence="4" key="1">
    <citation type="journal article" date="2012" name="PLoS Genet.">
        <title>Comparative analysis of the genomes of two field isolates of the rice blast fungus Magnaporthe oryzae.</title>
        <authorList>
            <person name="Xue M."/>
            <person name="Yang J."/>
            <person name="Li Z."/>
            <person name="Hu S."/>
            <person name="Yao N."/>
            <person name="Dean R.A."/>
            <person name="Zhao W."/>
            <person name="Shen M."/>
            <person name="Zhang H."/>
            <person name="Li C."/>
            <person name="Liu L."/>
            <person name="Cao L."/>
            <person name="Xu X."/>
            <person name="Xing Y."/>
            <person name="Hsiang T."/>
            <person name="Zhang Z."/>
            <person name="Xu J.R."/>
            <person name="Peng Y.L."/>
        </authorList>
    </citation>
    <scope>NUCLEOTIDE SEQUENCE [LARGE SCALE GENOMIC DNA]</scope>
    <source>
        <strain evidence="4">P131</strain>
    </source>
</reference>
<accession>L7ISM6</accession>
<dbReference type="PANTHER" id="PTHR46082">
    <property type="entry name" value="ATP/GTP-BINDING PROTEIN-RELATED"/>
    <property type="match status" value="1"/>
</dbReference>
<feature type="repeat" description="WD" evidence="2">
    <location>
        <begin position="1084"/>
        <end position="1125"/>
    </location>
</feature>
<evidence type="ECO:0000313" key="4">
    <source>
        <dbReference type="EMBL" id="ELQ58579.1"/>
    </source>
</evidence>
<evidence type="ECO:0000256" key="1">
    <source>
        <dbReference type="ARBA" id="ARBA00022737"/>
    </source>
</evidence>
<protein>
    <submittedName>
        <fullName evidence="4">WD domain-containing protein</fullName>
    </submittedName>
</protein>
<dbReference type="InterPro" id="IPR056884">
    <property type="entry name" value="NPHP3-like_N"/>
</dbReference>
<dbReference type="InterPro" id="IPR001680">
    <property type="entry name" value="WD40_rpt"/>
</dbReference>
<dbReference type="InterPro" id="IPR015943">
    <property type="entry name" value="WD40/YVTN_repeat-like_dom_sf"/>
</dbReference>
<dbReference type="SUPFAM" id="SSF53167">
    <property type="entry name" value="Purine and uridine phosphorylases"/>
    <property type="match status" value="1"/>
</dbReference>
<dbReference type="PANTHER" id="PTHR46082:SF11">
    <property type="entry name" value="AAA+ ATPASE DOMAIN-CONTAINING PROTEIN-RELATED"/>
    <property type="match status" value="1"/>
</dbReference>
<dbReference type="Gene3D" id="2.130.10.10">
    <property type="entry name" value="YVTN repeat-like/Quinoprotein amine dehydrogenase"/>
    <property type="match status" value="1"/>
</dbReference>